<dbReference type="CDD" id="cd13432">
    <property type="entry name" value="LDT_IgD_like_2"/>
    <property type="match status" value="1"/>
</dbReference>
<comment type="caution">
    <text evidence="11">The sequence shown here is derived from an EMBL/GenBank/DDBJ whole genome shotgun (WGS) entry which is preliminary data.</text>
</comment>
<protein>
    <submittedName>
        <fullName evidence="11">Ig-like domain-containing protein</fullName>
    </submittedName>
</protein>
<dbReference type="RefSeq" id="WP_140010121.1">
    <property type="nucleotide sequence ID" value="NZ_JBHMDG010000021.1"/>
</dbReference>
<dbReference type="PROSITE" id="PS52029">
    <property type="entry name" value="LD_TPASE"/>
    <property type="match status" value="1"/>
</dbReference>
<keyword evidence="4 7" id="KW-0573">Peptidoglycan synthesis</keyword>
<dbReference type="InterPro" id="IPR005490">
    <property type="entry name" value="LD_TPept_cat_dom"/>
</dbReference>
<dbReference type="PANTHER" id="PTHR30582">
    <property type="entry name" value="L,D-TRANSPEPTIDASE"/>
    <property type="match status" value="1"/>
</dbReference>
<feature type="active site" description="Proton donor/acceptor" evidence="7">
    <location>
        <position position="347"/>
    </location>
</feature>
<evidence type="ECO:0000256" key="7">
    <source>
        <dbReference type="PROSITE-ProRule" id="PRU01373"/>
    </source>
</evidence>
<feature type="chain" id="PRO_5046358330" evidence="9">
    <location>
        <begin position="27"/>
        <end position="417"/>
    </location>
</feature>
<dbReference type="EMBL" id="JBHMDG010000021">
    <property type="protein sequence ID" value="MFB9314456.1"/>
    <property type="molecule type" value="Genomic_DNA"/>
</dbReference>
<gene>
    <name evidence="11" type="ORF">ACFFRI_15475</name>
</gene>
<evidence type="ECO:0000256" key="3">
    <source>
        <dbReference type="ARBA" id="ARBA00022960"/>
    </source>
</evidence>
<feature type="region of interest" description="Disordered" evidence="8">
    <location>
        <begin position="30"/>
        <end position="70"/>
    </location>
</feature>
<dbReference type="InterPro" id="IPR038063">
    <property type="entry name" value="Transpep_catalytic_dom"/>
</dbReference>
<dbReference type="Proteomes" id="UP001589750">
    <property type="component" value="Unassembled WGS sequence"/>
</dbReference>
<feature type="domain" description="L,D-TPase catalytic" evidence="10">
    <location>
        <begin position="263"/>
        <end position="389"/>
    </location>
</feature>
<evidence type="ECO:0000256" key="2">
    <source>
        <dbReference type="ARBA" id="ARBA00022679"/>
    </source>
</evidence>
<evidence type="ECO:0000313" key="12">
    <source>
        <dbReference type="Proteomes" id="UP001589750"/>
    </source>
</evidence>
<evidence type="ECO:0000256" key="4">
    <source>
        <dbReference type="ARBA" id="ARBA00022984"/>
    </source>
</evidence>
<dbReference type="CDD" id="cd16913">
    <property type="entry name" value="YkuD_like"/>
    <property type="match status" value="1"/>
</dbReference>
<dbReference type="SUPFAM" id="SSF141523">
    <property type="entry name" value="L,D-transpeptidase catalytic domain-like"/>
    <property type="match status" value="1"/>
</dbReference>
<comment type="pathway">
    <text evidence="1 7">Cell wall biogenesis; peptidoglycan biosynthesis.</text>
</comment>
<evidence type="ECO:0000259" key="10">
    <source>
        <dbReference type="PROSITE" id="PS52029"/>
    </source>
</evidence>
<evidence type="ECO:0000256" key="1">
    <source>
        <dbReference type="ARBA" id="ARBA00004752"/>
    </source>
</evidence>
<dbReference type="PANTHER" id="PTHR30582:SF2">
    <property type="entry name" value="L,D-TRANSPEPTIDASE YCIB-RELATED"/>
    <property type="match status" value="1"/>
</dbReference>
<accession>A0ABV5KCJ1</accession>
<evidence type="ECO:0000256" key="5">
    <source>
        <dbReference type="ARBA" id="ARBA00023315"/>
    </source>
</evidence>
<name>A0ABV5KCJ1_9ACTN</name>
<dbReference type="Gene3D" id="2.60.40.3780">
    <property type="match status" value="1"/>
</dbReference>
<keyword evidence="5" id="KW-0012">Acyltransferase</keyword>
<dbReference type="InterPro" id="IPR050979">
    <property type="entry name" value="LD-transpeptidase"/>
</dbReference>
<feature type="active site" description="Nucleophile" evidence="7">
    <location>
        <position position="365"/>
    </location>
</feature>
<evidence type="ECO:0000256" key="8">
    <source>
        <dbReference type="SAM" id="MobiDB-lite"/>
    </source>
</evidence>
<evidence type="ECO:0000256" key="6">
    <source>
        <dbReference type="ARBA" id="ARBA00023316"/>
    </source>
</evidence>
<dbReference type="Pfam" id="PF03734">
    <property type="entry name" value="YkuD"/>
    <property type="match status" value="1"/>
</dbReference>
<dbReference type="Pfam" id="PF17964">
    <property type="entry name" value="Big_10"/>
    <property type="match status" value="1"/>
</dbReference>
<keyword evidence="2" id="KW-0808">Transferase</keyword>
<feature type="signal peptide" evidence="9">
    <location>
        <begin position="1"/>
        <end position="26"/>
    </location>
</feature>
<dbReference type="Gene3D" id="2.60.40.3710">
    <property type="match status" value="1"/>
</dbReference>
<sequence length="417" mass="44049">MSFASGHLRRRQAAAALAVVLGLSLAACSSSDDSDGAAPSRQGDATGSTDGGATGSSVAEGDEPEPTGPAIDVNVAQGSRDVPVSTLVEVTAASGSLTSVAVTSPAGKVAGALSDDGRSWTASERLEPDTKYVVTAAAEADGASSKARTSFRAQALSLDEQTYPSVAPLDGETVGVGMPVIVTFDLPVTDHAEFERHMKVTASPAQKGSWYWLSDTEAHWRPATYWKAGTKVDVDVDVNGVDAGNGIYGQENRTVKFDVGASHVYKVDAQTHQMKVLENGRLLRTLPITTGKEGFTTRSGVKVIVEKFDSKRMNSETVGIPQGSSESYDIDNVQWAMRLTYSGEFIHAAPWSVGSQGHANVSHGCTGMSTADAAWLYAMSRRGDVVEYTGTDRPMTFDNGYGDWNKSFGQYRKGSAL</sequence>
<dbReference type="Gene3D" id="2.40.440.10">
    <property type="entry name" value="L,D-transpeptidase catalytic domain-like"/>
    <property type="match status" value="1"/>
</dbReference>
<dbReference type="InterPro" id="IPR041280">
    <property type="entry name" value="Big_10"/>
</dbReference>
<keyword evidence="9" id="KW-0732">Signal</keyword>
<organism evidence="11 12">
    <name type="scientific">Nocardioides plantarum</name>
    <dbReference type="NCBI Taxonomy" id="29299"/>
    <lineage>
        <taxon>Bacteria</taxon>
        <taxon>Bacillati</taxon>
        <taxon>Actinomycetota</taxon>
        <taxon>Actinomycetes</taxon>
        <taxon>Propionibacteriales</taxon>
        <taxon>Nocardioidaceae</taxon>
        <taxon>Nocardioides</taxon>
    </lineage>
</organism>
<evidence type="ECO:0000256" key="9">
    <source>
        <dbReference type="SAM" id="SignalP"/>
    </source>
</evidence>
<reference evidence="11 12" key="1">
    <citation type="submission" date="2024-09" db="EMBL/GenBank/DDBJ databases">
        <authorList>
            <person name="Sun Q."/>
            <person name="Mori K."/>
        </authorList>
    </citation>
    <scope>NUCLEOTIDE SEQUENCE [LARGE SCALE GENOMIC DNA]</scope>
    <source>
        <strain evidence="11 12">JCM 9626</strain>
    </source>
</reference>
<evidence type="ECO:0000313" key="11">
    <source>
        <dbReference type="EMBL" id="MFB9314456.1"/>
    </source>
</evidence>
<keyword evidence="3 7" id="KW-0133">Cell shape</keyword>
<keyword evidence="6 7" id="KW-0961">Cell wall biogenesis/degradation</keyword>
<keyword evidence="12" id="KW-1185">Reference proteome</keyword>
<proteinExistence type="predicted"/>